<evidence type="ECO:0000313" key="2">
    <source>
        <dbReference type="EnsemblMetazoa" id="XP_014252005.2"/>
    </source>
</evidence>
<feature type="region of interest" description="Disordered" evidence="1">
    <location>
        <begin position="83"/>
        <end position="117"/>
    </location>
</feature>
<dbReference type="KEGG" id="clec:106668093"/>
<evidence type="ECO:0000313" key="3">
    <source>
        <dbReference type="Proteomes" id="UP000494040"/>
    </source>
</evidence>
<dbReference type="GeneID" id="106668093"/>
<dbReference type="EnsemblMetazoa" id="XM_014396519.2">
    <property type="protein sequence ID" value="XP_014252005.2"/>
    <property type="gene ID" value="LOC106668093"/>
</dbReference>
<sequence length="117" mass="12634">MVLRALCESCLESENMKLFVILLTAGILFQKGAEAFFCLLPYFDVPLIGERCICRGTELRCFKTNNGFRPGYGPPGYGPPGYSPPGFVPPGFGPGIPPPGYGPPPPGFGPDYPPPYY</sequence>
<protein>
    <submittedName>
        <fullName evidence="2">Uncharacterized protein</fullName>
    </submittedName>
</protein>
<evidence type="ECO:0000256" key="1">
    <source>
        <dbReference type="SAM" id="MobiDB-lite"/>
    </source>
</evidence>
<dbReference type="Proteomes" id="UP000494040">
    <property type="component" value="Unassembled WGS sequence"/>
</dbReference>
<organism evidence="2 3">
    <name type="scientific">Cimex lectularius</name>
    <name type="common">Bed bug</name>
    <name type="synonym">Acanthia lectularia</name>
    <dbReference type="NCBI Taxonomy" id="79782"/>
    <lineage>
        <taxon>Eukaryota</taxon>
        <taxon>Metazoa</taxon>
        <taxon>Ecdysozoa</taxon>
        <taxon>Arthropoda</taxon>
        <taxon>Hexapoda</taxon>
        <taxon>Insecta</taxon>
        <taxon>Pterygota</taxon>
        <taxon>Neoptera</taxon>
        <taxon>Paraneoptera</taxon>
        <taxon>Hemiptera</taxon>
        <taxon>Heteroptera</taxon>
        <taxon>Panheteroptera</taxon>
        <taxon>Cimicomorpha</taxon>
        <taxon>Cimicidae</taxon>
        <taxon>Cimex</taxon>
    </lineage>
</organism>
<keyword evidence="3" id="KW-1185">Reference proteome</keyword>
<dbReference type="RefSeq" id="XP_014252005.2">
    <property type="nucleotide sequence ID" value="XM_014396519.2"/>
</dbReference>
<reference evidence="2" key="1">
    <citation type="submission" date="2022-01" db="UniProtKB">
        <authorList>
            <consortium name="EnsemblMetazoa"/>
        </authorList>
    </citation>
    <scope>IDENTIFICATION</scope>
</reference>
<name>A0A8I6S244_CIMLE</name>
<dbReference type="AlphaFoldDB" id="A0A8I6S244"/>
<accession>A0A8I6S244</accession>
<proteinExistence type="predicted"/>